<dbReference type="Gene3D" id="3.90.70.10">
    <property type="entry name" value="Cysteine proteinases"/>
    <property type="match status" value="1"/>
</dbReference>
<dbReference type="Gene3D" id="2.60.120.10">
    <property type="entry name" value="Jelly Rolls"/>
    <property type="match status" value="1"/>
</dbReference>
<dbReference type="GO" id="GO:0016887">
    <property type="term" value="F:ATP hydrolysis activity"/>
    <property type="evidence" value="ECO:0007669"/>
    <property type="project" value="InterPro"/>
</dbReference>
<keyword evidence="3" id="KW-1003">Cell membrane</keyword>
<feature type="domain" description="ABC transmembrane type-1" evidence="14">
    <location>
        <begin position="442"/>
        <end position="721"/>
    </location>
</feature>
<sequence>MTYTKTSFLEFLSTVDGFDQLSTEVLVDISQQLQPWRYRLGQKIIGKEKIPEQITIIYEGKARLLAHDPRTQKPITIKLLQPGAILGEISVLRDVACETAIASTEVTCLTFPTVEYLRLLTMYPTFAEIRQNCCHLLEIFDVVGMQQQVQALGGVNLKEIAQKALAAARVHYLQPGKTPVTQLDRESIWFVSGGGTVKNYPLGSHIEFSSAPEIIEVVGTSPARLIGLRALDLLTLDNLKNKNAEIFDNEIEIPYAPDEEFLPPKAARSKEKQKNKRYPYFHGKGQLNSAIACFQMVSKYLQMPFRRDVIHRILTEQIKRQGTISFQLCAYLSELIGLKAQLANISTSAFTRIPTPALIQYGDSFAVLYETSDRAVVIGVPSQGIQRYKPAELLAKLDVEESHYPQIKVLLLSPSKITPRERFGLKWFAPYLLRYRRVLLEVFLASFFVQLSALANPLVIQLIIDQVINQNSISTLHILGALLLAVGVFEAVISTLRTYLFVDTTNRIDMGLGSEIIDHLLRLPLRYFQNRPVGELATRINELENIRSFLTGTALTVGLDALFSVVYIIVMFFYSWQLTLVGLATIPVFMMLTAIASPTIRKQLRTKAERNAETQSYLVEVISGIQTVKAQNIELRSRFAWQERYARYVTAGFKTVIISTLASSTSNFLNKLSSLLVLWMGAYLVLQGELTLGELIAFRIISGYVTSPILRLAQLWQNFQETALSLERLSDIVDTPQEAEEDRYNISLPAIVGAVKYENISFRFHTGSPLQLCNVNLDFAPGNFIGVVGQSGAGKSTLTKLLIRLYEPESGRILIDGYDIAKVELYSLRRQIGVVPQETLLFDGTVQENIALTNPDATTEEIIEAAKIAVAHEFIMNLPNGYNTRVGERGAALSGGQKQRIAIARSVLQKPKLLVLDEATSALDYPTERQVCLNLAAAFQGSTVFFITHRLNTVVNADIIVVMDSGRVIEQGTHDELMKMKGHYYYLYNQQTVKM</sequence>
<dbReference type="Gene3D" id="3.40.50.300">
    <property type="entry name" value="P-loop containing nucleotide triphosphate hydrolases"/>
    <property type="match status" value="1"/>
</dbReference>
<evidence type="ECO:0000259" key="15">
    <source>
        <dbReference type="PROSITE" id="PS50990"/>
    </source>
</evidence>
<dbReference type="Pfam" id="PF03412">
    <property type="entry name" value="Peptidase_C39"/>
    <property type="match status" value="1"/>
</dbReference>
<dbReference type="AlphaFoldDB" id="A0A2N6KF00"/>
<evidence type="ECO:0000256" key="4">
    <source>
        <dbReference type="ARBA" id="ARBA00022692"/>
    </source>
</evidence>
<organism evidence="16 17">
    <name type="scientific">Fischerella thermalis CCMEE 5268</name>
    <dbReference type="NCBI Taxonomy" id="2019662"/>
    <lineage>
        <taxon>Bacteria</taxon>
        <taxon>Bacillati</taxon>
        <taxon>Cyanobacteriota</taxon>
        <taxon>Cyanophyceae</taxon>
        <taxon>Nostocales</taxon>
        <taxon>Hapalosiphonaceae</taxon>
        <taxon>Fischerella</taxon>
    </lineage>
</organism>
<dbReference type="PROSITE" id="PS50042">
    <property type="entry name" value="CNMP_BINDING_3"/>
    <property type="match status" value="1"/>
</dbReference>
<dbReference type="Gene3D" id="1.20.1560.10">
    <property type="entry name" value="ABC transporter type 1, transmembrane domain"/>
    <property type="match status" value="1"/>
</dbReference>
<dbReference type="Pfam" id="PF00027">
    <property type="entry name" value="cNMP_binding"/>
    <property type="match status" value="1"/>
</dbReference>
<dbReference type="InterPro" id="IPR018490">
    <property type="entry name" value="cNMP-bd_dom_sf"/>
</dbReference>
<dbReference type="PROSITE" id="PS50990">
    <property type="entry name" value="PEPTIDASE_C39"/>
    <property type="match status" value="1"/>
</dbReference>
<keyword evidence="5" id="KW-0547">Nucleotide-binding</keyword>
<evidence type="ECO:0000256" key="8">
    <source>
        <dbReference type="ARBA" id="ARBA00022840"/>
    </source>
</evidence>
<dbReference type="SMART" id="SM00382">
    <property type="entry name" value="AAA"/>
    <property type="match status" value="1"/>
</dbReference>
<dbReference type="InterPro" id="IPR005074">
    <property type="entry name" value="Peptidase_C39"/>
</dbReference>
<dbReference type="EMBL" id="NMQA01000162">
    <property type="protein sequence ID" value="PLZ97665.1"/>
    <property type="molecule type" value="Genomic_DNA"/>
</dbReference>
<dbReference type="InterPro" id="IPR003593">
    <property type="entry name" value="AAA+_ATPase"/>
</dbReference>
<dbReference type="PANTHER" id="PTHR43394">
    <property type="entry name" value="ATP-DEPENDENT PERMEASE MDL1, MITOCHONDRIAL"/>
    <property type="match status" value="1"/>
</dbReference>
<dbReference type="GO" id="GO:0030253">
    <property type="term" value="P:protein secretion by the type I secretion system"/>
    <property type="evidence" value="ECO:0007669"/>
    <property type="project" value="InterPro"/>
</dbReference>
<dbReference type="SMART" id="SM00100">
    <property type="entry name" value="cNMP"/>
    <property type="match status" value="1"/>
</dbReference>
<keyword evidence="9 11" id="KW-1133">Transmembrane helix</keyword>
<keyword evidence="6" id="KW-0378">Hydrolase</keyword>
<evidence type="ECO:0000256" key="3">
    <source>
        <dbReference type="ARBA" id="ARBA00022475"/>
    </source>
</evidence>
<evidence type="ECO:0000256" key="2">
    <source>
        <dbReference type="ARBA" id="ARBA00022448"/>
    </source>
</evidence>
<dbReference type="InterPro" id="IPR011527">
    <property type="entry name" value="ABC1_TM_dom"/>
</dbReference>
<dbReference type="PANTHER" id="PTHR43394:SF1">
    <property type="entry name" value="ATP-BINDING CASSETTE SUB-FAMILY B MEMBER 10, MITOCHONDRIAL"/>
    <property type="match status" value="1"/>
</dbReference>
<dbReference type="PROSITE" id="PS50893">
    <property type="entry name" value="ABC_TRANSPORTER_2"/>
    <property type="match status" value="1"/>
</dbReference>
<name>A0A2N6KF00_9CYAN</name>
<comment type="caution">
    <text evidence="16">The sequence shown here is derived from an EMBL/GenBank/DDBJ whole genome shotgun (WGS) entry which is preliminary data.</text>
</comment>
<dbReference type="CDD" id="cd18782">
    <property type="entry name" value="ABC_6TM_PrtD_LapB_HlyB_like"/>
    <property type="match status" value="1"/>
</dbReference>
<dbReference type="SUPFAM" id="SSF90123">
    <property type="entry name" value="ABC transporter transmembrane region"/>
    <property type="match status" value="1"/>
</dbReference>
<dbReference type="Proteomes" id="UP000235025">
    <property type="component" value="Unassembled WGS sequence"/>
</dbReference>
<feature type="domain" description="Peptidase C39" evidence="15">
    <location>
        <begin position="286"/>
        <end position="404"/>
    </location>
</feature>
<dbReference type="PROSITE" id="PS50929">
    <property type="entry name" value="ABC_TM1F"/>
    <property type="match status" value="1"/>
</dbReference>
<dbReference type="GO" id="GO:0005886">
    <property type="term" value="C:plasma membrane"/>
    <property type="evidence" value="ECO:0007669"/>
    <property type="project" value="UniProtKB-SubCell"/>
</dbReference>
<feature type="transmembrane region" description="Helical" evidence="11">
    <location>
        <begin position="476"/>
        <end position="500"/>
    </location>
</feature>
<dbReference type="PROSITE" id="PS00211">
    <property type="entry name" value="ABC_TRANSPORTER_1"/>
    <property type="match status" value="1"/>
</dbReference>
<dbReference type="GO" id="GO:0030256">
    <property type="term" value="C:type I protein secretion system complex"/>
    <property type="evidence" value="ECO:0007669"/>
    <property type="project" value="InterPro"/>
</dbReference>
<evidence type="ECO:0000313" key="16">
    <source>
        <dbReference type="EMBL" id="PLZ97665.1"/>
    </source>
</evidence>
<evidence type="ECO:0000256" key="11">
    <source>
        <dbReference type="SAM" id="Phobius"/>
    </source>
</evidence>
<dbReference type="FunFam" id="3.40.50.300:FF:000221">
    <property type="entry name" value="Multidrug ABC transporter ATP-binding protein"/>
    <property type="match status" value="1"/>
</dbReference>
<dbReference type="SUPFAM" id="SSF52540">
    <property type="entry name" value="P-loop containing nucleoside triphosphate hydrolases"/>
    <property type="match status" value="1"/>
</dbReference>
<dbReference type="GO" id="GO:0006508">
    <property type="term" value="P:proteolysis"/>
    <property type="evidence" value="ECO:0007669"/>
    <property type="project" value="InterPro"/>
</dbReference>
<dbReference type="InterPro" id="IPR014710">
    <property type="entry name" value="RmlC-like_jellyroll"/>
</dbReference>
<evidence type="ECO:0000313" key="17">
    <source>
        <dbReference type="Proteomes" id="UP000235025"/>
    </source>
</evidence>
<dbReference type="InterPro" id="IPR003439">
    <property type="entry name" value="ABC_transporter-like_ATP-bd"/>
</dbReference>
<reference evidence="16 17" key="1">
    <citation type="submission" date="2017-07" db="EMBL/GenBank/DDBJ databases">
        <title>Genomes of Fischerella (Mastigocladus) sp. strains.</title>
        <authorList>
            <person name="Miller S.R."/>
        </authorList>
    </citation>
    <scope>NUCLEOTIDE SEQUENCE [LARGE SCALE GENOMIC DNA]</scope>
    <source>
        <strain evidence="16 17">CCMEE 5268</strain>
    </source>
</reference>
<feature type="domain" description="ABC transporter" evidence="13">
    <location>
        <begin position="755"/>
        <end position="990"/>
    </location>
</feature>
<keyword evidence="4 11" id="KW-0812">Transmembrane</keyword>
<accession>A0A2N6KF00</accession>
<evidence type="ECO:0000259" key="13">
    <source>
        <dbReference type="PROSITE" id="PS50893"/>
    </source>
</evidence>
<dbReference type="Pfam" id="PF00005">
    <property type="entry name" value="ABC_tran"/>
    <property type="match status" value="1"/>
</dbReference>
<dbReference type="InterPro" id="IPR000595">
    <property type="entry name" value="cNMP-bd_dom"/>
</dbReference>
<dbReference type="GO" id="GO:0005524">
    <property type="term" value="F:ATP binding"/>
    <property type="evidence" value="ECO:0007669"/>
    <property type="project" value="UniProtKB-KW"/>
</dbReference>
<feature type="transmembrane region" description="Helical" evidence="11">
    <location>
        <begin position="668"/>
        <end position="686"/>
    </location>
</feature>
<evidence type="ECO:0000256" key="5">
    <source>
        <dbReference type="ARBA" id="ARBA00022741"/>
    </source>
</evidence>
<feature type="transmembrane region" description="Helical" evidence="11">
    <location>
        <begin position="438"/>
        <end position="464"/>
    </location>
</feature>
<comment type="subcellular location">
    <subcellularLocation>
        <location evidence="1">Cell membrane</location>
        <topology evidence="1">Multi-pass membrane protein</topology>
    </subcellularLocation>
</comment>
<evidence type="ECO:0000256" key="10">
    <source>
        <dbReference type="ARBA" id="ARBA00023136"/>
    </source>
</evidence>
<evidence type="ECO:0000259" key="12">
    <source>
        <dbReference type="PROSITE" id="PS50042"/>
    </source>
</evidence>
<keyword evidence="10 11" id="KW-0472">Membrane</keyword>
<keyword evidence="7" id="KW-0788">Thiol protease</keyword>
<gene>
    <name evidence="16" type="ORF">CEN50_13995</name>
</gene>
<dbReference type="GO" id="GO:0008234">
    <property type="term" value="F:cysteine-type peptidase activity"/>
    <property type="evidence" value="ECO:0007669"/>
    <property type="project" value="UniProtKB-KW"/>
</dbReference>
<evidence type="ECO:0000259" key="14">
    <source>
        <dbReference type="PROSITE" id="PS50929"/>
    </source>
</evidence>
<keyword evidence="8" id="KW-0067">ATP-binding</keyword>
<feature type="transmembrane region" description="Helical" evidence="11">
    <location>
        <begin position="580"/>
        <end position="600"/>
    </location>
</feature>
<evidence type="ECO:0000256" key="6">
    <source>
        <dbReference type="ARBA" id="ARBA00022801"/>
    </source>
</evidence>
<dbReference type="InterPro" id="IPR027417">
    <property type="entry name" value="P-loop_NTPase"/>
</dbReference>
<keyword evidence="2" id="KW-0813">Transport</keyword>
<dbReference type="InterPro" id="IPR010132">
    <property type="entry name" value="ATPase_T1SS_HlyB"/>
</dbReference>
<evidence type="ECO:0000256" key="1">
    <source>
        <dbReference type="ARBA" id="ARBA00004651"/>
    </source>
</evidence>
<dbReference type="Pfam" id="PF00664">
    <property type="entry name" value="ABC_membrane"/>
    <property type="match status" value="1"/>
</dbReference>
<dbReference type="InterPro" id="IPR039421">
    <property type="entry name" value="Type_1_exporter"/>
</dbReference>
<dbReference type="InterPro" id="IPR017871">
    <property type="entry name" value="ABC_transporter-like_CS"/>
</dbReference>
<dbReference type="CDD" id="cd02259">
    <property type="entry name" value="Peptidase_C39_like"/>
    <property type="match status" value="1"/>
</dbReference>
<proteinExistence type="predicted"/>
<evidence type="ECO:0000256" key="9">
    <source>
        <dbReference type="ARBA" id="ARBA00022989"/>
    </source>
</evidence>
<evidence type="ECO:0000256" key="7">
    <source>
        <dbReference type="ARBA" id="ARBA00022807"/>
    </source>
</evidence>
<protein>
    <submittedName>
        <fullName evidence="16">Type I secretion system permease/ATPase</fullName>
    </submittedName>
</protein>
<feature type="transmembrane region" description="Helical" evidence="11">
    <location>
        <begin position="549"/>
        <end position="574"/>
    </location>
</feature>
<keyword evidence="7" id="KW-0645">Protease</keyword>
<dbReference type="RefSeq" id="WP_102173338.1">
    <property type="nucleotide sequence ID" value="NZ_NMQA01000162.1"/>
</dbReference>
<dbReference type="SUPFAM" id="SSF51206">
    <property type="entry name" value="cAMP-binding domain-like"/>
    <property type="match status" value="1"/>
</dbReference>
<dbReference type="GO" id="GO:0015421">
    <property type="term" value="F:ABC-type oligopeptide transporter activity"/>
    <property type="evidence" value="ECO:0007669"/>
    <property type="project" value="TreeGrafter"/>
</dbReference>
<dbReference type="NCBIfam" id="TIGR01846">
    <property type="entry name" value="type_I_sec_HlyB"/>
    <property type="match status" value="1"/>
</dbReference>
<dbReference type="CDD" id="cd00038">
    <property type="entry name" value="CAP_ED"/>
    <property type="match status" value="1"/>
</dbReference>
<dbReference type="InterPro" id="IPR036640">
    <property type="entry name" value="ABC1_TM_sf"/>
</dbReference>
<feature type="domain" description="Cyclic nucleotide-binding" evidence="12">
    <location>
        <begin position="17"/>
        <end position="120"/>
    </location>
</feature>